<accession>A0A1H2Z8N4</accession>
<organism evidence="2 3">
    <name type="scientific">Aidingimonas halophila</name>
    <dbReference type="NCBI Taxonomy" id="574349"/>
    <lineage>
        <taxon>Bacteria</taxon>
        <taxon>Pseudomonadati</taxon>
        <taxon>Pseudomonadota</taxon>
        <taxon>Gammaproteobacteria</taxon>
        <taxon>Oceanospirillales</taxon>
        <taxon>Halomonadaceae</taxon>
        <taxon>Aidingimonas</taxon>
    </lineage>
</organism>
<dbReference type="EMBL" id="FNNI01000004">
    <property type="protein sequence ID" value="SDX13338.1"/>
    <property type="molecule type" value="Genomic_DNA"/>
</dbReference>
<dbReference type="InterPro" id="IPR011042">
    <property type="entry name" value="6-blade_b-propeller_TolB-like"/>
</dbReference>
<dbReference type="PANTHER" id="PTHR43056:SF5">
    <property type="entry name" value="PEPTIDASE S9 PROLYL OLIGOPEPTIDASE CATALYTIC DOMAIN-CONTAINING PROTEIN"/>
    <property type="match status" value="1"/>
</dbReference>
<reference evidence="2 3" key="1">
    <citation type="submission" date="2016-10" db="EMBL/GenBank/DDBJ databases">
        <authorList>
            <person name="de Groot N.N."/>
        </authorList>
    </citation>
    <scope>NUCLEOTIDE SEQUENCE [LARGE SCALE GENOMIC DNA]</scope>
    <source>
        <strain evidence="2 3">DSM 19219</strain>
    </source>
</reference>
<feature type="domain" description="Peptidase S9 prolyl oligopeptidase catalytic" evidence="1">
    <location>
        <begin position="413"/>
        <end position="609"/>
    </location>
</feature>
<keyword evidence="3" id="KW-1185">Reference proteome</keyword>
<dbReference type="Pfam" id="PF00326">
    <property type="entry name" value="Peptidase_S9"/>
    <property type="match status" value="1"/>
</dbReference>
<dbReference type="RefSeq" id="WP_092569088.1">
    <property type="nucleotide sequence ID" value="NZ_BMXH01000001.1"/>
</dbReference>
<dbReference type="Proteomes" id="UP000198500">
    <property type="component" value="Unassembled WGS sequence"/>
</dbReference>
<keyword evidence="2" id="KW-0031">Aminopeptidase</keyword>
<dbReference type="AlphaFoldDB" id="A0A1H2Z8N4"/>
<dbReference type="GO" id="GO:0006508">
    <property type="term" value="P:proteolysis"/>
    <property type="evidence" value="ECO:0007669"/>
    <property type="project" value="InterPro"/>
</dbReference>
<evidence type="ECO:0000313" key="3">
    <source>
        <dbReference type="Proteomes" id="UP000198500"/>
    </source>
</evidence>
<dbReference type="STRING" id="574349.SAMN05443545_10460"/>
<dbReference type="SUPFAM" id="SSF69304">
    <property type="entry name" value="Tricorn protease N-terminal domain"/>
    <property type="match status" value="1"/>
</dbReference>
<dbReference type="PANTHER" id="PTHR43056">
    <property type="entry name" value="PEPTIDASE S9 PROLYL OLIGOPEPTIDASE"/>
    <property type="match status" value="1"/>
</dbReference>
<protein>
    <submittedName>
        <fullName evidence="2">Dipeptidyl aminopeptidase/acylaminoacyl peptidase</fullName>
    </submittedName>
</protein>
<proteinExistence type="predicted"/>
<sequence length="612" mass="68220">MTLPAHPEFARIRPNSTQEADLAAASLPADGLSDLRVTTAGIFWLATDSDSGHRRLWRWHDEHCHAISHAGHDIGSRVNGYGGGAHALLGDRIITVDAATQALWSHPVEGGTPAFWWSRSQTRYGGLLADDRRQRLIVVEETDSHRDASQRLVALTHHRREILAEGADFYGAPALSPDGRTLAWVEWSLPDMPWQRSWLRIATLSSDGHIERRLSWDGGAAVTQPRFSDEGELIVISDHHGWWQPYRWLGDNLQPLGDVAADHVPTPWTLGDCHHVWHQHGGIVMHFEQGRTRLSQVDTRGRRLKTLLPDVTRIIGLGLHGPWLYALTQGMTHSARLERWHLTEQRHQILQASPATHSPTLPETLSICINDRETVNAFLYTPTKTTSACPPPLIVRIHGGPTAACYPVFDPLIHYWIQHGYAVADLNPRGSGNFGRDYRERLAGGWGQLDVEDANALAEALIESGRVDPRRLFIRGQSAGGFTVLNTLASGTRYCAGASLYGVTDALRLAGQTHRFESGYLDWLLGEDSVKFQRSPVNRLDAFQAPALFFQGTQDRVVVPDQTLRMASSLRQAGHQAEVVLFAGEGHGIRHPANRRRMIARELAFFDRHGNR</sequence>
<evidence type="ECO:0000259" key="1">
    <source>
        <dbReference type="Pfam" id="PF00326"/>
    </source>
</evidence>
<dbReference type="Gene3D" id="2.120.10.30">
    <property type="entry name" value="TolB, C-terminal domain"/>
    <property type="match status" value="1"/>
</dbReference>
<dbReference type="OrthoDB" id="4269629at2"/>
<evidence type="ECO:0000313" key="2">
    <source>
        <dbReference type="EMBL" id="SDX13338.1"/>
    </source>
</evidence>
<keyword evidence="2" id="KW-0645">Protease</keyword>
<gene>
    <name evidence="2" type="ORF">SAMN05443545_10460</name>
</gene>
<dbReference type="InterPro" id="IPR050585">
    <property type="entry name" value="Xaa-Pro_dipeptidyl-ppase/CocE"/>
</dbReference>
<dbReference type="Gene3D" id="3.40.50.1820">
    <property type="entry name" value="alpha/beta hydrolase"/>
    <property type="match status" value="1"/>
</dbReference>
<dbReference type="GO" id="GO:0008236">
    <property type="term" value="F:serine-type peptidase activity"/>
    <property type="evidence" value="ECO:0007669"/>
    <property type="project" value="InterPro"/>
</dbReference>
<keyword evidence="2" id="KW-0378">Hydrolase</keyword>
<dbReference type="InterPro" id="IPR001375">
    <property type="entry name" value="Peptidase_S9_cat"/>
</dbReference>
<name>A0A1H2Z8N4_9GAMM</name>
<dbReference type="GO" id="GO:0004177">
    <property type="term" value="F:aminopeptidase activity"/>
    <property type="evidence" value="ECO:0007669"/>
    <property type="project" value="UniProtKB-KW"/>
</dbReference>
<dbReference type="SUPFAM" id="SSF53474">
    <property type="entry name" value="alpha/beta-Hydrolases"/>
    <property type="match status" value="1"/>
</dbReference>
<dbReference type="InterPro" id="IPR029058">
    <property type="entry name" value="AB_hydrolase_fold"/>
</dbReference>